<evidence type="ECO:0000259" key="2">
    <source>
        <dbReference type="Pfam" id="PF01243"/>
    </source>
</evidence>
<evidence type="ECO:0000256" key="1">
    <source>
        <dbReference type="ARBA" id="ARBA00023002"/>
    </source>
</evidence>
<dbReference type="SUPFAM" id="SSF50475">
    <property type="entry name" value="FMN-binding split barrel"/>
    <property type="match status" value="1"/>
</dbReference>
<dbReference type="GO" id="GO:0016627">
    <property type="term" value="F:oxidoreductase activity, acting on the CH-CH group of donors"/>
    <property type="evidence" value="ECO:0007669"/>
    <property type="project" value="TreeGrafter"/>
</dbReference>
<dbReference type="GO" id="GO:0005829">
    <property type="term" value="C:cytosol"/>
    <property type="evidence" value="ECO:0007669"/>
    <property type="project" value="TreeGrafter"/>
</dbReference>
<dbReference type="Gene3D" id="2.30.110.10">
    <property type="entry name" value="Electron Transport, Fmn-binding Protein, Chain A"/>
    <property type="match status" value="1"/>
</dbReference>
<keyword evidence="4" id="KW-1185">Reference proteome</keyword>
<evidence type="ECO:0000313" key="4">
    <source>
        <dbReference type="Proteomes" id="UP000638648"/>
    </source>
</evidence>
<protein>
    <submittedName>
        <fullName evidence="3">PPOX class probable F420-dependent enzyme</fullName>
    </submittedName>
</protein>
<comment type="caution">
    <text evidence="3">The sequence shown here is derived from an EMBL/GenBank/DDBJ whole genome shotgun (WGS) entry which is preliminary data.</text>
</comment>
<reference evidence="3" key="1">
    <citation type="submission" date="2020-10" db="EMBL/GenBank/DDBJ databases">
        <title>Sequencing the genomes of 1000 actinobacteria strains.</title>
        <authorList>
            <person name="Klenk H.-P."/>
        </authorList>
    </citation>
    <scope>NUCLEOTIDE SEQUENCE</scope>
    <source>
        <strain evidence="3">DSM 45354</strain>
    </source>
</reference>
<feature type="domain" description="Pyridoxamine 5'-phosphate oxidase N-terminal" evidence="2">
    <location>
        <begin position="4"/>
        <end position="110"/>
    </location>
</feature>
<dbReference type="NCBIfam" id="TIGR03618">
    <property type="entry name" value="Rv1155_F420"/>
    <property type="match status" value="1"/>
</dbReference>
<dbReference type="InterPro" id="IPR011576">
    <property type="entry name" value="Pyridox_Oxase_N"/>
</dbReference>
<dbReference type="PANTHER" id="PTHR35176:SF1">
    <property type="entry name" value="F420H(2)-DEPENDENT BILIVERDIN REDUCTASE"/>
    <property type="match status" value="1"/>
</dbReference>
<accession>A0A927MXT4</accession>
<dbReference type="GO" id="GO:0070967">
    <property type="term" value="F:coenzyme F420 binding"/>
    <property type="evidence" value="ECO:0007669"/>
    <property type="project" value="TreeGrafter"/>
</dbReference>
<evidence type="ECO:0000313" key="3">
    <source>
        <dbReference type="EMBL" id="MBE1606703.1"/>
    </source>
</evidence>
<dbReference type="InterPro" id="IPR012349">
    <property type="entry name" value="Split_barrel_FMN-bd"/>
</dbReference>
<dbReference type="Pfam" id="PF01243">
    <property type="entry name" value="PNPOx_N"/>
    <property type="match status" value="1"/>
</dbReference>
<keyword evidence="1" id="KW-0560">Oxidoreductase</keyword>
<dbReference type="InterPro" id="IPR019920">
    <property type="entry name" value="F420-binding_dom_put"/>
</dbReference>
<name>A0A927MXT4_9ACTN</name>
<dbReference type="PANTHER" id="PTHR35176">
    <property type="entry name" value="HEME OXYGENASE HI_0854-RELATED"/>
    <property type="match status" value="1"/>
</dbReference>
<dbReference type="AlphaFoldDB" id="A0A927MXT4"/>
<sequence length="139" mass="15753">MSERQCREFLTEGTRTARLGTVRRDGRPHVTPVWFVMDGPDLMTVTPRDSVKGRAILRDPRVSVCVDDDRPPFSFVLMDAEVSTTEDPEQTLYWSTRNAERYVGPEQADHYGRLNAGEGTLLLRISPTKILSEDNVTEV</sequence>
<dbReference type="EMBL" id="JADBEM010000001">
    <property type="protein sequence ID" value="MBE1606703.1"/>
    <property type="molecule type" value="Genomic_DNA"/>
</dbReference>
<organism evidence="3 4">
    <name type="scientific">Actinopolymorpha pittospori</name>
    <dbReference type="NCBI Taxonomy" id="648752"/>
    <lineage>
        <taxon>Bacteria</taxon>
        <taxon>Bacillati</taxon>
        <taxon>Actinomycetota</taxon>
        <taxon>Actinomycetes</taxon>
        <taxon>Propionibacteriales</taxon>
        <taxon>Actinopolymorphaceae</taxon>
        <taxon>Actinopolymorpha</taxon>
    </lineage>
</organism>
<dbReference type="Proteomes" id="UP000638648">
    <property type="component" value="Unassembled WGS sequence"/>
</dbReference>
<proteinExistence type="predicted"/>
<gene>
    <name evidence="3" type="ORF">HEB94_003551</name>
</gene>
<dbReference type="RefSeq" id="WP_192750786.1">
    <property type="nucleotide sequence ID" value="NZ_BAABJL010000109.1"/>
</dbReference>
<dbReference type="InterPro" id="IPR052019">
    <property type="entry name" value="F420H2_bilvrd_red/Heme_oxyg"/>
</dbReference>